<proteinExistence type="predicted"/>
<dbReference type="RefSeq" id="WP_305173498.1">
    <property type="nucleotide sequence ID" value="NZ_JAUUDS010000005.1"/>
</dbReference>
<dbReference type="InterPro" id="IPR021508">
    <property type="entry name" value="Gp17-like"/>
</dbReference>
<keyword evidence="2" id="KW-1185">Reference proteome</keyword>
<comment type="caution">
    <text evidence="1">The sequence shown here is derived from an EMBL/GenBank/DDBJ whole genome shotgun (WGS) entry which is preliminary data.</text>
</comment>
<protein>
    <submittedName>
        <fullName evidence="1">DUF3168 domain-containing protein</fullName>
    </submittedName>
</protein>
<gene>
    <name evidence="1" type="ORF">Q5H91_11235</name>
</gene>
<dbReference type="EMBL" id="JAUUDS010000005">
    <property type="protein sequence ID" value="MDP1027789.1"/>
    <property type="molecule type" value="Genomic_DNA"/>
</dbReference>
<sequence length="137" mass="14824">MSAREQSMGVSAREVLVAAVAARLKPLPLTVFDAAPVRGSVPHAVVEEPVLTDWSATGFRGCEGRLVVTLHDEGERPVRLRGLLASVEDAVPGIAPVLGRGWRVAQLRLARSRLAMVAAGRWRGTAEFVVRMYREDA</sequence>
<reference evidence="1 2" key="1">
    <citation type="submission" date="2023-07" db="EMBL/GenBank/DDBJ databases">
        <authorList>
            <person name="Kim M.K."/>
        </authorList>
    </citation>
    <scope>NUCLEOTIDE SEQUENCE [LARGE SCALE GENOMIC DNA]</scope>
    <source>
        <strain evidence="1 2">KR1UV-12</strain>
    </source>
</reference>
<evidence type="ECO:0000313" key="1">
    <source>
        <dbReference type="EMBL" id="MDP1027789.1"/>
    </source>
</evidence>
<dbReference type="Proteomes" id="UP001230685">
    <property type="component" value="Unassembled WGS sequence"/>
</dbReference>
<dbReference type="Pfam" id="PF11367">
    <property type="entry name" value="Tail_completion_gp17"/>
    <property type="match status" value="1"/>
</dbReference>
<dbReference type="Gene3D" id="3.30.2000.30">
    <property type="match status" value="1"/>
</dbReference>
<organism evidence="1 2">
    <name type="scientific">Sphingomonas aurea</name>
    <dbReference type="NCBI Taxonomy" id="3063994"/>
    <lineage>
        <taxon>Bacteria</taxon>
        <taxon>Pseudomonadati</taxon>
        <taxon>Pseudomonadota</taxon>
        <taxon>Alphaproteobacteria</taxon>
        <taxon>Sphingomonadales</taxon>
        <taxon>Sphingomonadaceae</taxon>
        <taxon>Sphingomonas</taxon>
    </lineage>
</organism>
<name>A0ABT9ELF2_9SPHN</name>
<evidence type="ECO:0000313" key="2">
    <source>
        <dbReference type="Proteomes" id="UP001230685"/>
    </source>
</evidence>
<dbReference type="InterPro" id="IPR053745">
    <property type="entry name" value="Viral_Tail_Comp_sf"/>
</dbReference>
<accession>A0ABT9ELF2</accession>